<reference evidence="2 3" key="1">
    <citation type="submission" date="2019-06" db="EMBL/GenBank/DDBJ databases">
        <title>Sequencing the genomes of 1000 actinobacteria strains.</title>
        <authorList>
            <person name="Klenk H.-P."/>
        </authorList>
    </citation>
    <scope>NUCLEOTIDE SEQUENCE [LARGE SCALE GENOMIC DNA]</scope>
    <source>
        <strain evidence="2 3">DSM 24683</strain>
    </source>
</reference>
<keyword evidence="1" id="KW-0472">Membrane</keyword>
<feature type="transmembrane region" description="Helical" evidence="1">
    <location>
        <begin position="62"/>
        <end position="88"/>
    </location>
</feature>
<feature type="transmembrane region" description="Helical" evidence="1">
    <location>
        <begin position="94"/>
        <end position="114"/>
    </location>
</feature>
<proteinExistence type="predicted"/>
<gene>
    <name evidence="2" type="ORF">FB561_0049</name>
</gene>
<name>A0A561BJI9_9ACTN</name>
<keyword evidence="3" id="KW-1185">Reference proteome</keyword>
<keyword evidence="1" id="KW-0812">Transmembrane</keyword>
<evidence type="ECO:0000313" key="3">
    <source>
        <dbReference type="Proteomes" id="UP000318380"/>
    </source>
</evidence>
<protein>
    <submittedName>
        <fullName evidence="2">Uncharacterized protein</fullName>
    </submittedName>
</protein>
<comment type="caution">
    <text evidence="2">The sequence shown here is derived from an EMBL/GenBank/DDBJ whole genome shotgun (WGS) entry which is preliminary data.</text>
</comment>
<dbReference type="Proteomes" id="UP000318380">
    <property type="component" value="Unassembled WGS sequence"/>
</dbReference>
<feature type="transmembrane region" description="Helical" evidence="1">
    <location>
        <begin position="30"/>
        <end position="48"/>
    </location>
</feature>
<dbReference type="EMBL" id="VIVK01000001">
    <property type="protein sequence ID" value="TWD79000.1"/>
    <property type="molecule type" value="Genomic_DNA"/>
</dbReference>
<accession>A0A561BJI9</accession>
<evidence type="ECO:0000313" key="2">
    <source>
        <dbReference type="EMBL" id="TWD79000.1"/>
    </source>
</evidence>
<evidence type="ECO:0000256" key="1">
    <source>
        <dbReference type="SAM" id="Phobius"/>
    </source>
</evidence>
<dbReference type="AlphaFoldDB" id="A0A561BJI9"/>
<keyword evidence="1" id="KW-1133">Transmembrane helix</keyword>
<organism evidence="2 3">
    <name type="scientific">Kribbella amoyensis</name>
    <dbReference type="NCBI Taxonomy" id="996641"/>
    <lineage>
        <taxon>Bacteria</taxon>
        <taxon>Bacillati</taxon>
        <taxon>Actinomycetota</taxon>
        <taxon>Actinomycetes</taxon>
        <taxon>Propionibacteriales</taxon>
        <taxon>Kribbellaceae</taxon>
        <taxon>Kribbella</taxon>
    </lineage>
</organism>
<sequence>MNQRVGLGVVLALLAVCTVGLYVTDGVTGALAPALGVVVVGVLLFRLVKHPMSPRIWSKQKFIAYVAFVAVLGLAVMATFVWVLVVVPDWPTRLLAAVSIALVPVVAVWGVRMVRREDQSARQALESAKE</sequence>